<dbReference type="InterPro" id="IPR042230">
    <property type="entry name" value="CusF_sf"/>
</dbReference>
<reference evidence="1" key="1">
    <citation type="submission" date="2018-05" db="EMBL/GenBank/DDBJ databases">
        <authorList>
            <person name="Lanie J.A."/>
            <person name="Ng W.-L."/>
            <person name="Kazmierczak K.M."/>
            <person name="Andrzejewski T.M."/>
            <person name="Davidsen T.M."/>
            <person name="Wayne K.J."/>
            <person name="Tettelin H."/>
            <person name="Glass J.I."/>
            <person name="Rusch D."/>
            <person name="Podicherti R."/>
            <person name="Tsui H.-C.T."/>
            <person name="Winkler M.E."/>
        </authorList>
    </citation>
    <scope>NUCLEOTIDE SEQUENCE</scope>
</reference>
<name>A0A382A0T1_9ZZZZ</name>
<dbReference type="EMBL" id="UINC01023393">
    <property type="protein sequence ID" value="SVA94954.1"/>
    <property type="molecule type" value="Genomic_DNA"/>
</dbReference>
<gene>
    <name evidence="1" type="ORF">METZ01_LOCUS147808</name>
</gene>
<proteinExistence type="predicted"/>
<accession>A0A382A0T1</accession>
<dbReference type="InterPro" id="IPR021647">
    <property type="entry name" value="CusF_Ec"/>
</dbReference>
<organism evidence="1">
    <name type="scientific">marine metagenome</name>
    <dbReference type="NCBI Taxonomy" id="408172"/>
    <lineage>
        <taxon>unclassified sequences</taxon>
        <taxon>metagenomes</taxon>
        <taxon>ecological metagenomes</taxon>
    </lineage>
</organism>
<protein>
    <recommendedName>
        <fullName evidence="2">Copper-binding protein</fullName>
    </recommendedName>
</protein>
<evidence type="ECO:0008006" key="2">
    <source>
        <dbReference type="Google" id="ProtNLM"/>
    </source>
</evidence>
<dbReference type="Gene3D" id="2.40.50.320">
    <property type="entry name" value="Copper binding periplasmic protein CusF"/>
    <property type="match status" value="1"/>
</dbReference>
<dbReference type="AlphaFoldDB" id="A0A382A0T1"/>
<feature type="non-terminal residue" evidence="1">
    <location>
        <position position="85"/>
    </location>
</feature>
<evidence type="ECO:0000313" key="1">
    <source>
        <dbReference type="EMBL" id="SVA94954.1"/>
    </source>
</evidence>
<sequence>MVQKRFLSFFAITLIGINCSGPVTTYPVKGVVVDLRFDENIIVVDHDTIPDLMMPMIMPFDVQDTVEISGLSVGDSVHFKFIWDD</sequence>
<dbReference type="Pfam" id="PF11604">
    <property type="entry name" value="CusF_Ec"/>
    <property type="match status" value="1"/>
</dbReference>